<gene>
    <name evidence="1" type="ORF">Tco_0856871</name>
</gene>
<reference evidence="1" key="2">
    <citation type="submission" date="2022-01" db="EMBL/GenBank/DDBJ databases">
        <authorList>
            <person name="Yamashiro T."/>
            <person name="Shiraishi A."/>
            <person name="Satake H."/>
            <person name="Nakayama K."/>
        </authorList>
    </citation>
    <scope>NUCLEOTIDE SEQUENCE</scope>
</reference>
<protein>
    <submittedName>
        <fullName evidence="1">Uncharacterized protein</fullName>
    </submittedName>
</protein>
<evidence type="ECO:0000313" key="1">
    <source>
        <dbReference type="EMBL" id="GJT09829.1"/>
    </source>
</evidence>
<keyword evidence="2" id="KW-1185">Reference proteome</keyword>
<reference evidence="1" key="1">
    <citation type="journal article" date="2022" name="Int. J. Mol. Sci.">
        <title>Draft Genome of Tanacetum Coccineum: Genomic Comparison of Closely Related Tanacetum-Family Plants.</title>
        <authorList>
            <person name="Yamashiro T."/>
            <person name="Shiraishi A."/>
            <person name="Nakayama K."/>
            <person name="Satake H."/>
        </authorList>
    </citation>
    <scope>NUCLEOTIDE SEQUENCE</scope>
</reference>
<dbReference type="Proteomes" id="UP001151760">
    <property type="component" value="Unassembled WGS sequence"/>
</dbReference>
<proteinExistence type="predicted"/>
<accession>A0ABQ5B6E1</accession>
<organism evidence="1 2">
    <name type="scientific">Tanacetum coccineum</name>
    <dbReference type="NCBI Taxonomy" id="301880"/>
    <lineage>
        <taxon>Eukaryota</taxon>
        <taxon>Viridiplantae</taxon>
        <taxon>Streptophyta</taxon>
        <taxon>Embryophyta</taxon>
        <taxon>Tracheophyta</taxon>
        <taxon>Spermatophyta</taxon>
        <taxon>Magnoliopsida</taxon>
        <taxon>eudicotyledons</taxon>
        <taxon>Gunneridae</taxon>
        <taxon>Pentapetalae</taxon>
        <taxon>asterids</taxon>
        <taxon>campanulids</taxon>
        <taxon>Asterales</taxon>
        <taxon>Asteraceae</taxon>
        <taxon>Asteroideae</taxon>
        <taxon>Anthemideae</taxon>
        <taxon>Anthemidinae</taxon>
        <taxon>Tanacetum</taxon>
    </lineage>
</organism>
<comment type="caution">
    <text evidence="1">The sequence shown here is derived from an EMBL/GenBank/DDBJ whole genome shotgun (WGS) entry which is preliminary data.</text>
</comment>
<sequence>MNMGPRKTDVWLELMVGNQFRPFAVAECWVSYSICSTGMSGIRCVQDAVFKIRRVRILVIRMGKIGVLNIGNVNRCCCTGLGQGRRGLMVNQIRFLDRNWRKSIAKLHFDGFNLQQASTTGTQTDMLRL</sequence>
<evidence type="ECO:0000313" key="2">
    <source>
        <dbReference type="Proteomes" id="UP001151760"/>
    </source>
</evidence>
<dbReference type="EMBL" id="BQNB010012939">
    <property type="protein sequence ID" value="GJT09829.1"/>
    <property type="molecule type" value="Genomic_DNA"/>
</dbReference>
<name>A0ABQ5B6E1_9ASTR</name>